<gene>
    <name evidence="15" type="primary">ADGRF5</name>
</gene>
<dbReference type="InterPro" id="IPR051587">
    <property type="entry name" value="Adhesion_GPCR"/>
</dbReference>
<dbReference type="Gene3D" id="2.60.220.50">
    <property type="match status" value="1"/>
</dbReference>
<dbReference type="GO" id="GO:0031410">
    <property type="term" value="C:cytoplasmic vesicle"/>
    <property type="evidence" value="ECO:0000318"/>
    <property type="project" value="GO_Central"/>
</dbReference>
<dbReference type="HOGENOM" id="CLU_002753_3_5_1"/>
<evidence type="ECO:0000256" key="7">
    <source>
        <dbReference type="ARBA" id="ARBA00023136"/>
    </source>
</evidence>
<dbReference type="Pfam" id="PF01825">
    <property type="entry name" value="GPS"/>
    <property type="match status" value="1"/>
</dbReference>
<dbReference type="InterPro" id="IPR000082">
    <property type="entry name" value="SEA_dom"/>
</dbReference>
<dbReference type="GeneTree" id="ENSGT00940000154603"/>
<dbReference type="GO" id="GO:0071073">
    <property type="term" value="P:positive regulation of phospholipid biosynthetic process"/>
    <property type="evidence" value="ECO:0007669"/>
    <property type="project" value="Ensembl"/>
</dbReference>
<dbReference type="SMART" id="SM00409">
    <property type="entry name" value="IG"/>
    <property type="match status" value="1"/>
</dbReference>
<dbReference type="InterPro" id="IPR036364">
    <property type="entry name" value="SEA_dom_sf"/>
</dbReference>
<dbReference type="PROSITE" id="PS50221">
    <property type="entry name" value="GAIN_B"/>
    <property type="match status" value="1"/>
</dbReference>
<evidence type="ECO:0000259" key="14">
    <source>
        <dbReference type="PROSITE" id="PS50835"/>
    </source>
</evidence>
<dbReference type="Pfam" id="PF25387">
    <property type="entry name" value="ADGRF3_N"/>
    <property type="match status" value="1"/>
</dbReference>
<dbReference type="SUPFAM" id="SSF48726">
    <property type="entry name" value="Immunoglobulin"/>
    <property type="match status" value="1"/>
</dbReference>
<feature type="domain" description="Ig-like" evidence="14">
    <location>
        <begin position="415"/>
        <end position="509"/>
    </location>
</feature>
<reference evidence="15 16" key="1">
    <citation type="submission" date="2009-12" db="EMBL/GenBank/DDBJ databases">
        <title>The Genome Sequence of Anolis carolinensis (Green Anole Lizard).</title>
        <authorList>
            <consortium name="The Genome Sequencing Platform"/>
            <person name="Di Palma F."/>
            <person name="Alfoldi J."/>
            <person name="Heiman D."/>
            <person name="Young S."/>
            <person name="Grabherr M."/>
            <person name="Johnson J."/>
            <person name="Lander E.S."/>
            <person name="Lindblad-Toh K."/>
        </authorList>
    </citation>
    <scope>NUCLEOTIDE SEQUENCE [LARGE SCALE GENOMIC DNA]</scope>
    <source>
        <strain evidence="15 16">JBL SC #1</strain>
    </source>
</reference>
<dbReference type="GO" id="GO:0042116">
    <property type="term" value="P:macrophage activation"/>
    <property type="evidence" value="ECO:0007669"/>
    <property type="project" value="Ensembl"/>
</dbReference>
<feature type="transmembrane region" description="Helical" evidence="10">
    <location>
        <begin position="1114"/>
        <end position="1138"/>
    </location>
</feature>
<reference evidence="15" key="2">
    <citation type="submission" date="2025-08" db="UniProtKB">
        <authorList>
            <consortium name="Ensembl"/>
        </authorList>
    </citation>
    <scope>IDENTIFICATION</scope>
</reference>
<dbReference type="PROSITE" id="PS50024">
    <property type="entry name" value="SEA"/>
    <property type="match status" value="1"/>
</dbReference>
<dbReference type="InterPro" id="IPR008078">
    <property type="entry name" value="GPCR_2_Ig-hepta-like_rcpt"/>
</dbReference>
<dbReference type="GO" id="GO:0061626">
    <property type="term" value="P:pharyngeal arch artery morphogenesis"/>
    <property type="evidence" value="ECO:0007669"/>
    <property type="project" value="Ensembl"/>
</dbReference>
<dbReference type="InterPro" id="IPR013783">
    <property type="entry name" value="Ig-like_fold"/>
</dbReference>
<evidence type="ECO:0000259" key="13">
    <source>
        <dbReference type="PROSITE" id="PS50261"/>
    </source>
</evidence>
<dbReference type="GO" id="GO:0007189">
    <property type="term" value="P:adenylate cyclase-activating G protein-coupled receptor signaling pathway"/>
    <property type="evidence" value="ECO:0000318"/>
    <property type="project" value="GO_Central"/>
</dbReference>
<reference evidence="15" key="3">
    <citation type="submission" date="2025-09" db="UniProtKB">
        <authorList>
            <consortium name="Ensembl"/>
        </authorList>
    </citation>
    <scope>IDENTIFICATION</scope>
</reference>
<evidence type="ECO:0000256" key="9">
    <source>
        <dbReference type="ARBA" id="ARBA00023180"/>
    </source>
</evidence>
<dbReference type="GO" id="GO:0004930">
    <property type="term" value="F:G protein-coupled receptor activity"/>
    <property type="evidence" value="ECO:0000318"/>
    <property type="project" value="GO_Central"/>
</dbReference>
<evidence type="ECO:0000313" key="15">
    <source>
        <dbReference type="Ensembl" id="ENSACAP00000013145.3"/>
    </source>
</evidence>
<dbReference type="eggNOG" id="KOG4193">
    <property type="taxonomic scope" value="Eukaryota"/>
</dbReference>
<dbReference type="InterPro" id="IPR056274">
    <property type="entry name" value="Ig_ADGRF3"/>
</dbReference>
<dbReference type="GO" id="GO:0045177">
    <property type="term" value="C:apical part of cell"/>
    <property type="evidence" value="ECO:0007669"/>
    <property type="project" value="Ensembl"/>
</dbReference>
<dbReference type="InterPro" id="IPR003599">
    <property type="entry name" value="Ig_sub"/>
</dbReference>
<dbReference type="Gene3D" id="2.60.40.10">
    <property type="entry name" value="Immunoglobulins"/>
    <property type="match status" value="1"/>
</dbReference>
<keyword evidence="8" id="KW-1015">Disulfide bond</keyword>
<keyword evidence="9" id="KW-0325">Glycoprotein</keyword>
<dbReference type="InterPro" id="IPR000203">
    <property type="entry name" value="GPS"/>
</dbReference>
<feature type="transmembrane region" description="Helical" evidence="10">
    <location>
        <begin position="1159"/>
        <end position="1183"/>
    </location>
</feature>
<dbReference type="InParanoid" id="G1KNN8"/>
<dbReference type="PRINTS" id="PR01695">
    <property type="entry name" value="IGHEPTARCPTR"/>
</dbReference>
<feature type="transmembrane region" description="Helical" evidence="10">
    <location>
        <begin position="1073"/>
        <end position="1094"/>
    </location>
</feature>
<dbReference type="GO" id="GO:0003094">
    <property type="term" value="P:glomerular filtration"/>
    <property type="evidence" value="ECO:0007669"/>
    <property type="project" value="Ensembl"/>
</dbReference>
<dbReference type="FunFam" id="1.20.1070.10:FF:000058">
    <property type="entry name" value="Adhesion G protein-coupled receptor F5"/>
    <property type="match status" value="1"/>
</dbReference>
<feature type="transmembrane region" description="Helical" evidence="10">
    <location>
        <begin position="1189"/>
        <end position="1212"/>
    </location>
</feature>
<dbReference type="GO" id="GO:0009986">
    <property type="term" value="C:cell surface"/>
    <property type="evidence" value="ECO:0007669"/>
    <property type="project" value="Ensembl"/>
</dbReference>
<dbReference type="InterPro" id="IPR017981">
    <property type="entry name" value="GPCR_2-like_7TM"/>
</dbReference>
<evidence type="ECO:0000256" key="8">
    <source>
        <dbReference type="ARBA" id="ARBA00023157"/>
    </source>
</evidence>
<dbReference type="SUPFAM" id="SSF81321">
    <property type="entry name" value="Family A G protein-coupled receptor-like"/>
    <property type="match status" value="1"/>
</dbReference>
<dbReference type="InterPro" id="IPR007110">
    <property type="entry name" value="Ig-like_dom"/>
</dbReference>
<feature type="domain" description="SEA" evidence="11">
    <location>
        <begin position="115"/>
        <end position="228"/>
    </location>
</feature>
<accession>G1KNN8</accession>
<evidence type="ECO:0000256" key="1">
    <source>
        <dbReference type="ARBA" id="ARBA00004651"/>
    </source>
</evidence>
<feature type="transmembrane region" description="Helical" evidence="10">
    <location>
        <begin position="957"/>
        <end position="984"/>
    </location>
</feature>
<keyword evidence="16" id="KW-1185">Reference proteome</keyword>
<feature type="transmembrane region" description="Helical" evidence="10">
    <location>
        <begin position="1037"/>
        <end position="1061"/>
    </location>
</feature>
<evidence type="ECO:0000259" key="11">
    <source>
        <dbReference type="PROSITE" id="PS50024"/>
    </source>
</evidence>
<evidence type="ECO:0000259" key="12">
    <source>
        <dbReference type="PROSITE" id="PS50221"/>
    </source>
</evidence>
<dbReference type="PROSITE" id="PS50261">
    <property type="entry name" value="G_PROTEIN_RECEP_F2_4"/>
    <property type="match status" value="1"/>
</dbReference>
<dbReference type="Pfam" id="PF00002">
    <property type="entry name" value="7tm_2"/>
    <property type="match status" value="1"/>
</dbReference>
<evidence type="ECO:0000256" key="10">
    <source>
        <dbReference type="SAM" id="Phobius"/>
    </source>
</evidence>
<dbReference type="GO" id="GO:0005886">
    <property type="term" value="C:plasma membrane"/>
    <property type="evidence" value="ECO:0007669"/>
    <property type="project" value="UniProtKB-SubCell"/>
</dbReference>
<dbReference type="InterPro" id="IPR057244">
    <property type="entry name" value="GAIN_B"/>
</dbReference>
<dbReference type="SMART" id="SM00303">
    <property type="entry name" value="GPS"/>
    <property type="match status" value="1"/>
</dbReference>
<dbReference type="InterPro" id="IPR000832">
    <property type="entry name" value="GPCR_2_secretin-like"/>
</dbReference>
<keyword evidence="3" id="KW-1003">Cell membrane</keyword>
<feature type="domain" description="GAIN-B" evidence="12">
    <location>
        <begin position="783"/>
        <end position="949"/>
    </location>
</feature>
<dbReference type="GO" id="GO:0019216">
    <property type="term" value="P:regulation of lipid metabolic process"/>
    <property type="evidence" value="ECO:0000318"/>
    <property type="project" value="GO_Central"/>
</dbReference>
<evidence type="ECO:0000256" key="4">
    <source>
        <dbReference type="ARBA" id="ARBA00022692"/>
    </source>
</evidence>
<dbReference type="InterPro" id="IPR046338">
    <property type="entry name" value="GAIN_dom_sf"/>
</dbReference>
<sequence>AVALDSSTEEQTFVIEISFADSSLQETLRSYLNNLNFPLLVNVSDSAMKITSINVTTVCNSTVTDTSLCYCEHGYGWPSNTCKAYPSCPETAKAAGNKSCKCLALLPSQGGYCQPQSASKSPWKLTLDEPFHNDLWDSSSVLFKRYKYDLETALTTAYRSLRGFITVTVTGFRPGSIVVEYEITSTGDMLAERANAKVAEAIGNSYKLKSNSFAKEILGNVYNSPCYHVTKLCSIGQIQSYKEWVFGVFSKKLLSSYFKIRSNTIPFVANAVCSHQSLTIMWITGGSCNYSCSFMEWNKNLSLIYKAVENIIVSSIKIAQSDNISIVCNGEKRELSCCTDRDIQEFYFYWKPNGSINISGSATSTHNCTTYVLQANESQCPADKSGSKTDYTCELNTTYGARNSRVISVTYFRAANVIMSSNPIGKVSKGHPISVTCLSDVSNYDQVTWQIQTGSSLKEVDSVWFTTKKTPRGAESVLNIVSANEDWAGTYICTFYQSFLNSSAHMKIKVFPLPLKQEITRDPIETFVSCPVNQVLKCCISKQENYTVTFSGQKGSPVFSAEVRKEGSLYCYYAKLVATNVSCRALGRAFELFCEFTNQIGGSVKSSPITLKLVPAKKVACNSSDIGTGESDALVTKPCLQLQGEESNLVRGHITYRCSHTKWIVARNDCLTVPLNNLLTSAESLVSSPESVKNLPTYLAHLNTTVKKEQKNLNTSVTNLKAVVEILSLVSAIPVNAEQTTMKNFLSTVDTIMSAPTGTWNDFKNGSSQLLDSVEQFSRSLQPVNNTIPPVRYGNIQLEGAVVDPGEEYNKSFTFSEPSRLSGGVLINETKLKNETSAFTIISVAYSTLDHIIAQSNKTDGPVVNGLVLSTVVSDNNKLKEDFQIDMVFTKREKTLRNPQCVFWNFNFTADGGGWDSTGCESREDGDNIICTCNHLTSFSVLMSPSHEDPCSDALTYLTYIGLGISILSLMASIGIELVVWKSVTKTRISYMRHVCILNIAISLLIADIWFLVVAIMDGRNEKLGRPICIAATFFTHYFYLCVFFWMLTLGLMLFYHLVFILHNASKTLMKTVGFCLGYLCPLAISVITIASTISSETYTKKDICLLNWEESKALLALVIPAMVIVAINAIVTIVVIAKIPRRSIGEKSISEEKKSLYRIAKSIGVLTPLLGLTWGFGLATVVPGSPCIFHILFTIFNAFQGLFIFLCGTLWDRKVREVLLNKASLSRWSSQQTKSTSQGMSAPMLSISSPFSKTLNNLFGKAGNSSESSLNTHPCFFRQPPRWNYLK</sequence>
<proteinExistence type="inferred from homology"/>
<dbReference type="Proteomes" id="UP000001646">
    <property type="component" value="Chromosome 1"/>
</dbReference>
<dbReference type="PROSITE" id="PS50835">
    <property type="entry name" value="IG_LIKE"/>
    <property type="match status" value="1"/>
</dbReference>
<keyword evidence="5" id="KW-0732">Signal</keyword>
<dbReference type="Pfam" id="PF24528">
    <property type="entry name" value="Ig_ADGRF3"/>
    <property type="match status" value="1"/>
</dbReference>
<dbReference type="STRING" id="28377.ENSACAP00000013145"/>
<keyword evidence="7 10" id="KW-0472">Membrane</keyword>
<dbReference type="Ensembl" id="ENSACAT00000013405.4">
    <property type="protein sequence ID" value="ENSACAP00000013145.3"/>
    <property type="gene ID" value="ENSACAG00000013326.4"/>
</dbReference>
<dbReference type="GO" id="GO:0008654">
    <property type="term" value="P:phospholipid biosynthetic process"/>
    <property type="evidence" value="ECO:0007669"/>
    <property type="project" value="Ensembl"/>
</dbReference>
<name>G1KNN8_ANOCA</name>
<dbReference type="GO" id="GO:0048821">
    <property type="term" value="P:erythrocyte development"/>
    <property type="evidence" value="ECO:0007669"/>
    <property type="project" value="Ensembl"/>
</dbReference>
<dbReference type="GO" id="GO:0043031">
    <property type="term" value="P:negative regulation of macrophage activation"/>
    <property type="evidence" value="ECO:0007669"/>
    <property type="project" value="Ensembl"/>
</dbReference>
<dbReference type="PRINTS" id="PR00249">
    <property type="entry name" value="GPCRSECRETIN"/>
</dbReference>
<evidence type="ECO:0000256" key="3">
    <source>
        <dbReference type="ARBA" id="ARBA00022475"/>
    </source>
</evidence>
<feature type="domain" description="G-protein coupled receptors family 2 profile 2" evidence="13">
    <location>
        <begin position="955"/>
        <end position="1213"/>
    </location>
</feature>
<evidence type="ECO:0000256" key="2">
    <source>
        <dbReference type="ARBA" id="ARBA00007343"/>
    </source>
</evidence>
<dbReference type="GO" id="GO:0007166">
    <property type="term" value="P:cell surface receptor signaling pathway"/>
    <property type="evidence" value="ECO:0007669"/>
    <property type="project" value="InterPro"/>
</dbReference>
<keyword evidence="6 10" id="KW-1133">Transmembrane helix</keyword>
<protein>
    <submittedName>
        <fullName evidence="15">Adhesion G protein-coupled receptor F5</fullName>
    </submittedName>
</protein>
<comment type="subcellular location">
    <subcellularLocation>
        <location evidence="1">Cell membrane</location>
        <topology evidence="1">Multi-pass membrane protein</topology>
    </subcellularLocation>
</comment>
<dbReference type="GO" id="GO:0045444">
    <property type="term" value="P:fat cell differentiation"/>
    <property type="evidence" value="ECO:0000318"/>
    <property type="project" value="GO_Central"/>
</dbReference>
<dbReference type="GO" id="GO:0006112">
    <property type="term" value="P:energy reserve metabolic process"/>
    <property type="evidence" value="ECO:0000318"/>
    <property type="project" value="GO_Central"/>
</dbReference>
<feature type="transmembrane region" description="Helical" evidence="10">
    <location>
        <begin position="996"/>
        <end position="1017"/>
    </location>
</feature>
<dbReference type="Gene3D" id="1.20.1070.10">
    <property type="entry name" value="Rhodopsin 7-helix transmembrane proteins"/>
    <property type="match status" value="1"/>
</dbReference>
<dbReference type="PANTHER" id="PTHR45813">
    <property type="entry name" value="IG-LIKE DOMAIN-CONTAINING PROTEIN"/>
    <property type="match status" value="1"/>
</dbReference>
<comment type="similarity">
    <text evidence="2">Belongs to the G-protein coupled receptor 2 family. Adhesion G-protein coupled receptor (ADGR) subfamily.</text>
</comment>
<dbReference type="InterPro" id="IPR057400">
    <property type="entry name" value="ADGRF3/5_N"/>
</dbReference>
<organism evidence="15 16">
    <name type="scientific">Anolis carolinensis</name>
    <name type="common">Green anole</name>
    <name type="synonym">American chameleon</name>
    <dbReference type="NCBI Taxonomy" id="28377"/>
    <lineage>
        <taxon>Eukaryota</taxon>
        <taxon>Metazoa</taxon>
        <taxon>Chordata</taxon>
        <taxon>Craniata</taxon>
        <taxon>Vertebrata</taxon>
        <taxon>Euteleostomi</taxon>
        <taxon>Lepidosauria</taxon>
        <taxon>Squamata</taxon>
        <taxon>Bifurcata</taxon>
        <taxon>Unidentata</taxon>
        <taxon>Episquamata</taxon>
        <taxon>Toxicofera</taxon>
        <taxon>Iguania</taxon>
        <taxon>Dactyloidae</taxon>
        <taxon>Anolis</taxon>
    </lineage>
</organism>
<dbReference type="SUPFAM" id="SSF82671">
    <property type="entry name" value="SEA domain"/>
    <property type="match status" value="1"/>
</dbReference>
<keyword evidence="4 10" id="KW-0812">Transmembrane</keyword>
<evidence type="ECO:0000313" key="16">
    <source>
        <dbReference type="Proteomes" id="UP000001646"/>
    </source>
</evidence>
<dbReference type="GO" id="GO:0042593">
    <property type="term" value="P:glucose homeostasis"/>
    <property type="evidence" value="ECO:0007669"/>
    <property type="project" value="Ensembl"/>
</dbReference>
<dbReference type="InterPro" id="IPR036179">
    <property type="entry name" value="Ig-like_dom_sf"/>
</dbReference>
<evidence type="ECO:0000256" key="6">
    <source>
        <dbReference type="ARBA" id="ARBA00022989"/>
    </source>
</evidence>
<evidence type="ECO:0000256" key="5">
    <source>
        <dbReference type="ARBA" id="ARBA00022729"/>
    </source>
</evidence>
<dbReference type="GO" id="GO:0043129">
    <property type="term" value="P:surfactant homeostasis"/>
    <property type="evidence" value="ECO:0007669"/>
    <property type="project" value="Ensembl"/>
</dbReference>
<dbReference type="PANTHER" id="PTHR45813:SF4">
    <property type="entry name" value="ADHESION G PROTEIN-COUPLED RECEPTOR F5"/>
    <property type="match status" value="1"/>
</dbReference>
<dbReference type="Bgee" id="ENSACAG00000013326">
    <property type="expression patterns" value="Expressed in lung and 8 other cell types or tissues"/>
</dbReference>